<keyword evidence="1 3" id="KW-0853">WD repeat</keyword>
<feature type="region of interest" description="Disordered" evidence="4">
    <location>
        <begin position="138"/>
        <end position="175"/>
    </location>
</feature>
<evidence type="ECO:0000256" key="1">
    <source>
        <dbReference type="ARBA" id="ARBA00022574"/>
    </source>
</evidence>
<reference evidence="5 6" key="1">
    <citation type="submission" date="2017-03" db="EMBL/GenBank/DDBJ databases">
        <title>WGS assembly of Porphyra umbilicalis.</title>
        <authorList>
            <person name="Brawley S.H."/>
            <person name="Blouin N.A."/>
            <person name="Ficko-Blean E."/>
            <person name="Wheeler G.L."/>
            <person name="Lohr M."/>
            <person name="Goodson H.V."/>
            <person name="Jenkins J.W."/>
            <person name="Blaby-Haas C.E."/>
            <person name="Helliwell K.E."/>
            <person name="Chan C."/>
            <person name="Marriage T."/>
            <person name="Bhattacharya D."/>
            <person name="Klein A.S."/>
            <person name="Badis Y."/>
            <person name="Brodie J."/>
            <person name="Cao Y."/>
            <person name="Collen J."/>
            <person name="Dittami S.M."/>
            <person name="Gachon C.M."/>
            <person name="Green B.R."/>
            <person name="Karpowicz S."/>
            <person name="Kim J.W."/>
            <person name="Kudahl U."/>
            <person name="Lin S."/>
            <person name="Michel G."/>
            <person name="Mittag M."/>
            <person name="Olson B.J."/>
            <person name="Pangilinan J."/>
            <person name="Peng Y."/>
            <person name="Qiu H."/>
            <person name="Shu S."/>
            <person name="Singer J.T."/>
            <person name="Smith A.G."/>
            <person name="Sprecher B.N."/>
            <person name="Wagner V."/>
            <person name="Wang W."/>
            <person name="Wang Z.-Y."/>
            <person name="Yan J."/>
            <person name="Yarish C."/>
            <person name="Zoeuner-Riek S."/>
            <person name="Zhuang Y."/>
            <person name="Zou Y."/>
            <person name="Lindquist E.A."/>
            <person name="Grimwood J."/>
            <person name="Barry K."/>
            <person name="Rokhsar D.S."/>
            <person name="Schmutz J."/>
            <person name="Stiller J.W."/>
            <person name="Grossman A.R."/>
            <person name="Prochnik S.E."/>
        </authorList>
    </citation>
    <scope>NUCLEOTIDE SEQUENCE [LARGE SCALE GENOMIC DNA]</scope>
    <source>
        <strain evidence="5">4086291</strain>
    </source>
</reference>
<dbReference type="PROSITE" id="PS50294">
    <property type="entry name" value="WD_REPEATS_REGION"/>
    <property type="match status" value="1"/>
</dbReference>
<dbReference type="PROSITE" id="PS00678">
    <property type="entry name" value="WD_REPEATS_1"/>
    <property type="match status" value="1"/>
</dbReference>
<sequence>MHLPAAGGGGANGGPSPPPLPPPPVTGEAGAHGAPIAGVAWLPDLTGGGAFATAGSDETVRLWSAAAAAAAAPADGGGAPPPALRGVFRSDEVATAATPFASVAAAAGDAGAPPLVAAGGTNGDVWVVDARAARLDEAAPDGDGGAADAGAAAAPGRGRKRPPSTVPALGGRRLDGGPRHLPVAAVAFGGADELAGASWDGLVRLWAVDAGVVRVTLPAGGKALTGMALAPPSAAGDGGGGGGDASPPPPVSVLAVTAIDGAVRLLDARVAAGAVVVGASPPRRGHAGIASAVVWTSAVGLATGGHDGAVAVWDVRSLAAPTDRLADAGGGGGGRGGGGRLFAGGSDGQVRAYRLGGGGDA</sequence>
<keyword evidence="2" id="KW-0677">Repeat</keyword>
<protein>
    <recommendedName>
        <fullName evidence="7">Anaphase-promoting complex subunit 4 WD40 domain-containing protein</fullName>
    </recommendedName>
</protein>
<feature type="compositionally biased region" description="Pro residues" evidence="4">
    <location>
        <begin position="15"/>
        <end position="25"/>
    </location>
</feature>
<dbReference type="PROSITE" id="PS50082">
    <property type="entry name" value="WD_REPEATS_2"/>
    <property type="match status" value="2"/>
</dbReference>
<dbReference type="Proteomes" id="UP000218209">
    <property type="component" value="Unassembled WGS sequence"/>
</dbReference>
<dbReference type="PRINTS" id="PR00320">
    <property type="entry name" value="GPROTEINBRPT"/>
</dbReference>
<dbReference type="Pfam" id="PF00400">
    <property type="entry name" value="WD40"/>
    <property type="match status" value="1"/>
</dbReference>
<dbReference type="InterPro" id="IPR020472">
    <property type="entry name" value="WD40_PAC1"/>
</dbReference>
<gene>
    <name evidence="5" type="ORF">BU14_0052s0078</name>
</gene>
<feature type="repeat" description="WD" evidence="3">
    <location>
        <begin position="29"/>
        <end position="64"/>
    </location>
</feature>
<dbReference type="EMBL" id="KV918775">
    <property type="protein sequence ID" value="OSX80465.1"/>
    <property type="molecule type" value="Genomic_DNA"/>
</dbReference>
<evidence type="ECO:0000256" key="4">
    <source>
        <dbReference type="SAM" id="MobiDB-lite"/>
    </source>
</evidence>
<dbReference type="Gene3D" id="2.130.10.10">
    <property type="entry name" value="YVTN repeat-like/Quinoprotein amine dehydrogenase"/>
    <property type="match status" value="2"/>
</dbReference>
<dbReference type="PANTHER" id="PTHR19855">
    <property type="entry name" value="WD40 REPEAT PROTEIN 12, 37"/>
    <property type="match status" value="1"/>
</dbReference>
<dbReference type="AlphaFoldDB" id="A0A1X6PI17"/>
<dbReference type="InterPro" id="IPR036322">
    <property type="entry name" value="WD40_repeat_dom_sf"/>
</dbReference>
<evidence type="ECO:0000256" key="3">
    <source>
        <dbReference type="PROSITE-ProRule" id="PRU00221"/>
    </source>
</evidence>
<evidence type="ECO:0000313" key="5">
    <source>
        <dbReference type="EMBL" id="OSX80465.1"/>
    </source>
</evidence>
<dbReference type="PANTHER" id="PTHR19855:SF11">
    <property type="entry name" value="RIBOSOME BIOGENESIS PROTEIN WDR12"/>
    <property type="match status" value="1"/>
</dbReference>
<proteinExistence type="predicted"/>
<dbReference type="SUPFAM" id="SSF50978">
    <property type="entry name" value="WD40 repeat-like"/>
    <property type="match status" value="1"/>
</dbReference>
<evidence type="ECO:0008006" key="7">
    <source>
        <dbReference type="Google" id="ProtNLM"/>
    </source>
</evidence>
<dbReference type="SMART" id="SM00320">
    <property type="entry name" value="WD40"/>
    <property type="match status" value="4"/>
</dbReference>
<dbReference type="InterPro" id="IPR019775">
    <property type="entry name" value="WD40_repeat_CS"/>
</dbReference>
<feature type="region of interest" description="Disordered" evidence="4">
    <location>
        <begin position="1"/>
        <end position="32"/>
    </location>
</feature>
<name>A0A1X6PI17_PORUM</name>
<feature type="repeat" description="WD" evidence="3">
    <location>
        <begin position="283"/>
        <end position="317"/>
    </location>
</feature>
<dbReference type="InterPro" id="IPR001680">
    <property type="entry name" value="WD40_rpt"/>
</dbReference>
<accession>A0A1X6PI17</accession>
<evidence type="ECO:0000313" key="6">
    <source>
        <dbReference type="Proteomes" id="UP000218209"/>
    </source>
</evidence>
<evidence type="ECO:0000256" key="2">
    <source>
        <dbReference type="ARBA" id="ARBA00022737"/>
    </source>
</evidence>
<organism evidence="5 6">
    <name type="scientific">Porphyra umbilicalis</name>
    <name type="common">Purple laver</name>
    <name type="synonym">Red alga</name>
    <dbReference type="NCBI Taxonomy" id="2786"/>
    <lineage>
        <taxon>Eukaryota</taxon>
        <taxon>Rhodophyta</taxon>
        <taxon>Bangiophyceae</taxon>
        <taxon>Bangiales</taxon>
        <taxon>Bangiaceae</taxon>
        <taxon>Porphyra</taxon>
    </lineage>
</organism>
<feature type="compositionally biased region" description="Gly residues" evidence="4">
    <location>
        <begin position="1"/>
        <end position="13"/>
    </location>
</feature>
<dbReference type="InterPro" id="IPR015943">
    <property type="entry name" value="WD40/YVTN_repeat-like_dom_sf"/>
</dbReference>
<keyword evidence="6" id="KW-1185">Reference proteome</keyword>